<dbReference type="Proteomes" id="UP000198661">
    <property type="component" value="Unassembled WGS sequence"/>
</dbReference>
<dbReference type="InterPro" id="IPR050319">
    <property type="entry name" value="ABC_transp_ATP-bind"/>
</dbReference>
<dbReference type="InterPro" id="IPR027417">
    <property type="entry name" value="P-loop_NTPase"/>
</dbReference>
<dbReference type="CDD" id="cd03257">
    <property type="entry name" value="ABC_NikE_OppD_transporters"/>
    <property type="match status" value="1"/>
</dbReference>
<dbReference type="GO" id="GO:0016887">
    <property type="term" value="F:ATP hydrolysis activity"/>
    <property type="evidence" value="ECO:0007669"/>
    <property type="project" value="InterPro"/>
</dbReference>
<gene>
    <name evidence="6" type="ORF">SAMN04488025_11419</name>
</gene>
<proteinExistence type="inferred from homology"/>
<organism evidence="6 7">
    <name type="scientific">Planifilum fulgidum</name>
    <dbReference type="NCBI Taxonomy" id="201973"/>
    <lineage>
        <taxon>Bacteria</taxon>
        <taxon>Bacillati</taxon>
        <taxon>Bacillota</taxon>
        <taxon>Bacilli</taxon>
        <taxon>Bacillales</taxon>
        <taxon>Thermoactinomycetaceae</taxon>
        <taxon>Planifilum</taxon>
    </lineage>
</organism>
<dbReference type="NCBIfam" id="TIGR01727">
    <property type="entry name" value="oligo_HPY"/>
    <property type="match status" value="1"/>
</dbReference>
<dbReference type="EMBL" id="FOOK01000014">
    <property type="protein sequence ID" value="SFG05997.1"/>
    <property type="molecule type" value="Genomic_DNA"/>
</dbReference>
<feature type="domain" description="ABC transporter" evidence="5">
    <location>
        <begin position="8"/>
        <end position="258"/>
    </location>
</feature>
<evidence type="ECO:0000256" key="2">
    <source>
        <dbReference type="ARBA" id="ARBA00022448"/>
    </source>
</evidence>
<evidence type="ECO:0000256" key="1">
    <source>
        <dbReference type="ARBA" id="ARBA00005417"/>
    </source>
</evidence>
<dbReference type="PANTHER" id="PTHR43776">
    <property type="entry name" value="TRANSPORT ATP-BINDING PROTEIN"/>
    <property type="match status" value="1"/>
</dbReference>
<evidence type="ECO:0000259" key="5">
    <source>
        <dbReference type="PROSITE" id="PS50893"/>
    </source>
</evidence>
<dbReference type="Pfam" id="PF00005">
    <property type="entry name" value="ABC_tran"/>
    <property type="match status" value="1"/>
</dbReference>
<evidence type="ECO:0000256" key="4">
    <source>
        <dbReference type="ARBA" id="ARBA00022840"/>
    </source>
</evidence>
<accession>A0A1I2NWF9</accession>
<evidence type="ECO:0000256" key="3">
    <source>
        <dbReference type="ARBA" id="ARBA00022741"/>
    </source>
</evidence>
<evidence type="ECO:0000313" key="6">
    <source>
        <dbReference type="EMBL" id="SFG05997.1"/>
    </source>
</evidence>
<dbReference type="InterPro" id="IPR017871">
    <property type="entry name" value="ABC_transporter-like_CS"/>
</dbReference>
<dbReference type="InterPro" id="IPR003593">
    <property type="entry name" value="AAA+_ATPase"/>
</dbReference>
<evidence type="ECO:0000313" key="7">
    <source>
        <dbReference type="Proteomes" id="UP000198661"/>
    </source>
</evidence>
<keyword evidence="3" id="KW-0547">Nucleotide-binding</keyword>
<sequence>MEAPKTLLTVRNLKKYFPIRSGVFMRTTGYVRAVDDVSFSVREGETLGLVGESGCGKSTTGRMVLRLIEPTEGEVEFDGVSLTKLSSEEMRKLRRDMQMVFQDPFASLNPRMTVGDILEEPLIVHGIGTPKERKEQVRELLRLVGLDAEHAERYPHQFSGGQRQRIGIARAVALRPRLIVADEPVSALDVSIQSQVLNLLEDLQEQFGLTYLFIAHDLSVVRHISDRVGVMYLGRLVELADRDELYEHPLHPYTQALLSAVPVPDPDAKRERIILQGDVPSPADPPRGCAFHPRCPHVMDICREARPEFRDRGSGHFVACHLVDK</sequence>
<keyword evidence="7" id="KW-1185">Reference proteome</keyword>
<dbReference type="PANTHER" id="PTHR43776:SF7">
    <property type="entry name" value="D,D-DIPEPTIDE TRANSPORT ATP-BINDING PROTEIN DDPF-RELATED"/>
    <property type="match status" value="1"/>
</dbReference>
<dbReference type="GO" id="GO:0015833">
    <property type="term" value="P:peptide transport"/>
    <property type="evidence" value="ECO:0007669"/>
    <property type="project" value="InterPro"/>
</dbReference>
<dbReference type="AlphaFoldDB" id="A0A1I2NWF9"/>
<comment type="similarity">
    <text evidence="1">Belongs to the ABC transporter superfamily.</text>
</comment>
<dbReference type="NCBIfam" id="NF008453">
    <property type="entry name" value="PRK11308.1"/>
    <property type="match status" value="1"/>
</dbReference>
<dbReference type="Gene3D" id="3.40.50.300">
    <property type="entry name" value="P-loop containing nucleotide triphosphate hydrolases"/>
    <property type="match status" value="1"/>
</dbReference>
<dbReference type="InterPro" id="IPR003439">
    <property type="entry name" value="ABC_transporter-like_ATP-bd"/>
</dbReference>
<dbReference type="PROSITE" id="PS00211">
    <property type="entry name" value="ABC_TRANSPORTER_1"/>
    <property type="match status" value="1"/>
</dbReference>
<dbReference type="RefSeq" id="WP_092038225.1">
    <property type="nucleotide sequence ID" value="NZ_FOOK01000014.1"/>
</dbReference>
<dbReference type="Pfam" id="PF08352">
    <property type="entry name" value="oligo_HPY"/>
    <property type="match status" value="1"/>
</dbReference>
<dbReference type="SMART" id="SM00382">
    <property type="entry name" value="AAA"/>
    <property type="match status" value="1"/>
</dbReference>
<dbReference type="STRING" id="201973.SAMN04488025_11419"/>
<dbReference type="GO" id="GO:0055085">
    <property type="term" value="P:transmembrane transport"/>
    <property type="evidence" value="ECO:0007669"/>
    <property type="project" value="UniProtKB-ARBA"/>
</dbReference>
<dbReference type="GO" id="GO:0005524">
    <property type="term" value="F:ATP binding"/>
    <property type="evidence" value="ECO:0007669"/>
    <property type="project" value="UniProtKB-KW"/>
</dbReference>
<dbReference type="FunFam" id="3.40.50.300:FF:000016">
    <property type="entry name" value="Oligopeptide ABC transporter ATP-binding component"/>
    <property type="match status" value="1"/>
</dbReference>
<dbReference type="InterPro" id="IPR013563">
    <property type="entry name" value="Oligopep_ABC_C"/>
</dbReference>
<keyword evidence="2" id="KW-0813">Transport</keyword>
<name>A0A1I2NWF9_9BACL</name>
<dbReference type="PROSITE" id="PS50893">
    <property type="entry name" value="ABC_TRANSPORTER_2"/>
    <property type="match status" value="1"/>
</dbReference>
<keyword evidence="4 6" id="KW-0067">ATP-binding</keyword>
<dbReference type="SUPFAM" id="SSF52540">
    <property type="entry name" value="P-loop containing nucleoside triphosphate hydrolases"/>
    <property type="match status" value="1"/>
</dbReference>
<dbReference type="OrthoDB" id="9802264at2"/>
<protein>
    <submittedName>
        <fullName evidence="6">Oligopeptide transport system ATP-binding protein</fullName>
    </submittedName>
</protein>
<reference evidence="6 7" key="1">
    <citation type="submission" date="2016-10" db="EMBL/GenBank/DDBJ databases">
        <authorList>
            <person name="de Groot N.N."/>
        </authorList>
    </citation>
    <scope>NUCLEOTIDE SEQUENCE [LARGE SCALE GENOMIC DNA]</scope>
    <source>
        <strain evidence="6 7">DSM 44945</strain>
    </source>
</reference>